<dbReference type="PANTHER" id="PTHR42928:SF5">
    <property type="entry name" value="BLR1237 PROTEIN"/>
    <property type="match status" value="1"/>
</dbReference>
<name>A0A4V1MSH5_9BURK</name>
<dbReference type="SUPFAM" id="SSF53850">
    <property type="entry name" value="Periplasmic binding protein-like II"/>
    <property type="match status" value="1"/>
</dbReference>
<dbReference type="InterPro" id="IPR005064">
    <property type="entry name" value="BUG"/>
</dbReference>
<evidence type="ECO:0000256" key="1">
    <source>
        <dbReference type="ARBA" id="ARBA00006987"/>
    </source>
</evidence>
<evidence type="ECO:0000256" key="2">
    <source>
        <dbReference type="SAM" id="SignalP"/>
    </source>
</evidence>
<dbReference type="RefSeq" id="WP_129150271.1">
    <property type="nucleotide sequence ID" value="NZ_JBHSDO010000013.1"/>
</dbReference>
<dbReference type="Gene3D" id="3.40.190.150">
    <property type="entry name" value="Bordetella uptake gene, domain 1"/>
    <property type="match status" value="1"/>
</dbReference>
<dbReference type="PANTHER" id="PTHR42928">
    <property type="entry name" value="TRICARBOXYLATE-BINDING PROTEIN"/>
    <property type="match status" value="1"/>
</dbReference>
<proteinExistence type="inferred from homology"/>
<dbReference type="CDD" id="cd07012">
    <property type="entry name" value="PBP2_Bug_TTT"/>
    <property type="match status" value="1"/>
</dbReference>
<evidence type="ECO:0000313" key="3">
    <source>
        <dbReference type="EMBL" id="RXN91599.1"/>
    </source>
</evidence>
<reference evidence="3 4" key="1">
    <citation type="journal article" date="2017" name="Int. J. Syst. Evol. Microbiol.">
        <title>Achromobacter aloeverae sp. nov., isolated from the root of Aloe vera (L.) Burm.f.</title>
        <authorList>
            <person name="Kuncharoen N."/>
            <person name="Muramatsu Y."/>
            <person name="Shibata C."/>
            <person name="Kamakura Y."/>
            <person name="Nakagawa Y."/>
            <person name="Tanasupawat S."/>
        </authorList>
    </citation>
    <scope>NUCLEOTIDE SEQUENCE [LARGE SCALE GENOMIC DNA]</scope>
    <source>
        <strain evidence="3 4">AVA-1</strain>
    </source>
</reference>
<comment type="similarity">
    <text evidence="1">Belongs to the UPF0065 (bug) family.</text>
</comment>
<dbReference type="Proteomes" id="UP000290849">
    <property type="component" value="Unassembled WGS sequence"/>
</dbReference>
<dbReference type="OrthoDB" id="8630426at2"/>
<evidence type="ECO:0008006" key="5">
    <source>
        <dbReference type="Google" id="ProtNLM"/>
    </source>
</evidence>
<sequence length="335" mass="35227">MHQRGIRLRVPARLLRAAAATLSIFAATAAHAGTYPERPISLVVPYTAGGATDVLARAVADNLAKELKQPIVVENYPGAGGTIGQSRVARGAADGYTLLFGNVGTLAANASVYKNLPYDVLKDFTPLASVGDAPQVLSVRANFPATNFEEFVAYAKANSDKMNFGDAGVGSGAFLGGMLLNATLGINVMPVHYRGAAQATSDVMAGQIDYTVESSSTAVGSISTGKVRGLVVLSKERVSVLPDVPAAGETSYKALNYAIWNMMLVKKGVPDDVVVKLNAAINKTLARPELQERYKQMGVTVPGAHQRSLAGSQQFLADEVSRWHTLLGEAGVKPE</sequence>
<feature type="chain" id="PRO_5020753880" description="Tripartite tricarboxylate transporter substrate binding protein" evidence="2">
    <location>
        <begin position="33"/>
        <end position="335"/>
    </location>
</feature>
<dbReference type="Gene3D" id="3.40.190.10">
    <property type="entry name" value="Periplasmic binding protein-like II"/>
    <property type="match status" value="1"/>
</dbReference>
<gene>
    <name evidence="3" type="ORF">C7R54_10775</name>
</gene>
<evidence type="ECO:0000313" key="4">
    <source>
        <dbReference type="Proteomes" id="UP000290849"/>
    </source>
</evidence>
<dbReference type="Pfam" id="PF03401">
    <property type="entry name" value="TctC"/>
    <property type="match status" value="1"/>
</dbReference>
<protein>
    <recommendedName>
        <fullName evidence="5">Tripartite tricarboxylate transporter substrate binding protein</fullName>
    </recommendedName>
</protein>
<dbReference type="AlphaFoldDB" id="A0A4V1MSH5"/>
<dbReference type="EMBL" id="PYAL01000002">
    <property type="protein sequence ID" value="RXN91599.1"/>
    <property type="molecule type" value="Genomic_DNA"/>
</dbReference>
<dbReference type="PIRSF" id="PIRSF017082">
    <property type="entry name" value="YflP"/>
    <property type="match status" value="1"/>
</dbReference>
<keyword evidence="2" id="KW-0732">Signal</keyword>
<feature type="signal peptide" evidence="2">
    <location>
        <begin position="1"/>
        <end position="32"/>
    </location>
</feature>
<keyword evidence="4" id="KW-1185">Reference proteome</keyword>
<dbReference type="InterPro" id="IPR042100">
    <property type="entry name" value="Bug_dom1"/>
</dbReference>
<comment type="caution">
    <text evidence="3">The sequence shown here is derived from an EMBL/GenBank/DDBJ whole genome shotgun (WGS) entry which is preliminary data.</text>
</comment>
<accession>A0A4V1MSH5</accession>
<organism evidence="3 4">
    <name type="scientific">Achromobacter aloeverae</name>
    <dbReference type="NCBI Taxonomy" id="1750518"/>
    <lineage>
        <taxon>Bacteria</taxon>
        <taxon>Pseudomonadati</taxon>
        <taxon>Pseudomonadota</taxon>
        <taxon>Betaproteobacteria</taxon>
        <taxon>Burkholderiales</taxon>
        <taxon>Alcaligenaceae</taxon>
        <taxon>Achromobacter</taxon>
    </lineage>
</organism>